<feature type="domain" description="OmpR/PhoB-type" evidence="9">
    <location>
        <begin position="124"/>
        <end position="220"/>
    </location>
</feature>
<feature type="domain" description="Response regulatory" evidence="8">
    <location>
        <begin position="2"/>
        <end position="116"/>
    </location>
</feature>
<name>A0A6L8VKP6_9RHOB</name>
<sequence>MRLLLVEDDQDLADWLTQSLIGCGFQVDWAEDGRSAESRIAAEDYDLILLDLGLPLMTGAELLARLKAGGNDTPLLVMTARDSLAQRVALLRDGADDFMGKPFAIEELEVRIHALIRRSHGRARGVYACGPLSFDHAAQRFTLLGDALLLSPREHAVLRLLIQKPGDPLSKQQIIDRLVSMESDMNPEAVEVIVHRLRKRLAHAPVQIVTLRGIGYLLEHDEGTA</sequence>
<evidence type="ECO:0000259" key="8">
    <source>
        <dbReference type="PROSITE" id="PS50110"/>
    </source>
</evidence>
<evidence type="ECO:0000259" key="9">
    <source>
        <dbReference type="PROSITE" id="PS51755"/>
    </source>
</evidence>
<dbReference type="GO" id="GO:0032993">
    <property type="term" value="C:protein-DNA complex"/>
    <property type="evidence" value="ECO:0007669"/>
    <property type="project" value="TreeGrafter"/>
</dbReference>
<dbReference type="Proteomes" id="UP000477083">
    <property type="component" value="Unassembled WGS sequence"/>
</dbReference>
<dbReference type="PROSITE" id="PS50110">
    <property type="entry name" value="RESPONSE_REGULATORY"/>
    <property type="match status" value="1"/>
</dbReference>
<protein>
    <submittedName>
        <fullName evidence="10">Response regulator</fullName>
    </submittedName>
</protein>
<keyword evidence="4 7" id="KW-0238">DNA-binding</keyword>
<keyword evidence="5" id="KW-0804">Transcription</keyword>
<dbReference type="SUPFAM" id="SSF52172">
    <property type="entry name" value="CheY-like"/>
    <property type="match status" value="1"/>
</dbReference>
<feature type="modified residue" description="4-aspartylphosphate" evidence="6">
    <location>
        <position position="51"/>
    </location>
</feature>
<dbReference type="OrthoDB" id="9802426at2"/>
<evidence type="ECO:0000256" key="5">
    <source>
        <dbReference type="ARBA" id="ARBA00023163"/>
    </source>
</evidence>
<dbReference type="InterPro" id="IPR036388">
    <property type="entry name" value="WH-like_DNA-bd_sf"/>
</dbReference>
<dbReference type="FunFam" id="3.40.50.2300:FF:000002">
    <property type="entry name" value="DNA-binding response regulator PhoP"/>
    <property type="match status" value="1"/>
</dbReference>
<keyword evidence="1 6" id="KW-0597">Phosphoprotein</keyword>
<evidence type="ECO:0000256" key="6">
    <source>
        <dbReference type="PROSITE-ProRule" id="PRU00169"/>
    </source>
</evidence>
<gene>
    <name evidence="10" type="ORF">GS660_17735</name>
</gene>
<dbReference type="SMART" id="SM00862">
    <property type="entry name" value="Trans_reg_C"/>
    <property type="match status" value="1"/>
</dbReference>
<dbReference type="Gene3D" id="3.40.50.2300">
    <property type="match status" value="1"/>
</dbReference>
<evidence type="ECO:0000313" key="10">
    <source>
        <dbReference type="EMBL" id="MZQ90938.1"/>
    </source>
</evidence>
<dbReference type="PANTHER" id="PTHR48111:SF67">
    <property type="entry name" value="TRANSCRIPTIONAL REGULATORY PROTEIN TCTD"/>
    <property type="match status" value="1"/>
</dbReference>
<dbReference type="GO" id="GO:0000976">
    <property type="term" value="F:transcription cis-regulatory region binding"/>
    <property type="evidence" value="ECO:0007669"/>
    <property type="project" value="TreeGrafter"/>
</dbReference>
<dbReference type="CDD" id="cd00383">
    <property type="entry name" value="trans_reg_C"/>
    <property type="match status" value="1"/>
</dbReference>
<dbReference type="EMBL" id="WWNR01000013">
    <property type="protein sequence ID" value="MZQ90938.1"/>
    <property type="molecule type" value="Genomic_DNA"/>
</dbReference>
<keyword evidence="3" id="KW-0805">Transcription regulation</keyword>
<dbReference type="InterPro" id="IPR001789">
    <property type="entry name" value="Sig_transdc_resp-reg_receiver"/>
</dbReference>
<dbReference type="Gene3D" id="1.10.10.10">
    <property type="entry name" value="Winged helix-like DNA-binding domain superfamily/Winged helix DNA-binding domain"/>
    <property type="match status" value="1"/>
</dbReference>
<accession>A0A6L8VKP6</accession>
<dbReference type="Pfam" id="PF00486">
    <property type="entry name" value="Trans_reg_C"/>
    <property type="match status" value="1"/>
</dbReference>
<keyword evidence="2" id="KW-0902">Two-component regulatory system</keyword>
<organism evidence="10 11">
    <name type="scientific">Frigidibacter albus</name>
    <dbReference type="NCBI Taxonomy" id="1465486"/>
    <lineage>
        <taxon>Bacteria</taxon>
        <taxon>Pseudomonadati</taxon>
        <taxon>Pseudomonadota</taxon>
        <taxon>Alphaproteobacteria</taxon>
        <taxon>Rhodobacterales</taxon>
        <taxon>Paracoccaceae</taxon>
        <taxon>Frigidibacter</taxon>
    </lineage>
</organism>
<dbReference type="InterPro" id="IPR039420">
    <property type="entry name" value="WalR-like"/>
</dbReference>
<comment type="caution">
    <text evidence="10">The sequence shown here is derived from an EMBL/GenBank/DDBJ whole genome shotgun (WGS) entry which is preliminary data.</text>
</comment>
<feature type="DNA-binding region" description="OmpR/PhoB-type" evidence="7">
    <location>
        <begin position="124"/>
        <end position="220"/>
    </location>
</feature>
<dbReference type="InterPro" id="IPR011006">
    <property type="entry name" value="CheY-like_superfamily"/>
</dbReference>
<dbReference type="GO" id="GO:0005829">
    <property type="term" value="C:cytosol"/>
    <property type="evidence" value="ECO:0007669"/>
    <property type="project" value="TreeGrafter"/>
</dbReference>
<evidence type="ECO:0000256" key="3">
    <source>
        <dbReference type="ARBA" id="ARBA00023015"/>
    </source>
</evidence>
<evidence type="ECO:0000256" key="2">
    <source>
        <dbReference type="ARBA" id="ARBA00023012"/>
    </source>
</evidence>
<dbReference type="AlphaFoldDB" id="A0A6L8VKP6"/>
<evidence type="ECO:0000256" key="4">
    <source>
        <dbReference type="ARBA" id="ARBA00023125"/>
    </source>
</evidence>
<keyword evidence="11" id="KW-1185">Reference proteome</keyword>
<evidence type="ECO:0000256" key="1">
    <source>
        <dbReference type="ARBA" id="ARBA00022553"/>
    </source>
</evidence>
<proteinExistence type="predicted"/>
<reference evidence="10 11" key="1">
    <citation type="submission" date="2020-01" db="EMBL/GenBank/DDBJ databases">
        <title>Frigidibacter albus SP32T (=CGMCC 1.13995T).</title>
        <authorList>
            <person name="Liao X."/>
        </authorList>
    </citation>
    <scope>NUCLEOTIDE SEQUENCE [LARGE SCALE GENOMIC DNA]</scope>
    <source>
        <strain evidence="10 11">SP32</strain>
    </source>
</reference>
<dbReference type="InterPro" id="IPR001867">
    <property type="entry name" value="OmpR/PhoB-type_DNA-bd"/>
</dbReference>
<dbReference type="RefSeq" id="WP_161348323.1">
    <property type="nucleotide sequence ID" value="NZ_BMGW01000013.1"/>
</dbReference>
<dbReference type="PROSITE" id="PS51755">
    <property type="entry name" value="OMPR_PHOB"/>
    <property type="match status" value="1"/>
</dbReference>
<dbReference type="GO" id="GO:0000156">
    <property type="term" value="F:phosphorelay response regulator activity"/>
    <property type="evidence" value="ECO:0007669"/>
    <property type="project" value="TreeGrafter"/>
</dbReference>
<dbReference type="SMART" id="SM00448">
    <property type="entry name" value="REC"/>
    <property type="match status" value="1"/>
</dbReference>
<evidence type="ECO:0000256" key="7">
    <source>
        <dbReference type="PROSITE-ProRule" id="PRU01091"/>
    </source>
</evidence>
<dbReference type="Pfam" id="PF00072">
    <property type="entry name" value="Response_reg"/>
    <property type="match status" value="1"/>
</dbReference>
<evidence type="ECO:0000313" key="11">
    <source>
        <dbReference type="Proteomes" id="UP000477083"/>
    </source>
</evidence>
<dbReference type="GO" id="GO:0006355">
    <property type="term" value="P:regulation of DNA-templated transcription"/>
    <property type="evidence" value="ECO:0007669"/>
    <property type="project" value="InterPro"/>
</dbReference>
<dbReference type="PANTHER" id="PTHR48111">
    <property type="entry name" value="REGULATOR OF RPOS"/>
    <property type="match status" value="1"/>
</dbReference>